<gene>
    <name evidence="2" type="ORF">AERO8C_150263</name>
</gene>
<evidence type="ECO:0000313" key="3">
    <source>
        <dbReference type="Proteomes" id="UP000439123"/>
    </source>
</evidence>
<dbReference type="Gene3D" id="3.90.1570.30">
    <property type="match status" value="1"/>
</dbReference>
<dbReference type="Pfam" id="PF13588">
    <property type="entry name" value="HSDR_N_2"/>
    <property type="match status" value="1"/>
</dbReference>
<organism evidence="2 3">
    <name type="scientific">Aeromonas veronii</name>
    <dbReference type="NCBI Taxonomy" id="654"/>
    <lineage>
        <taxon>Bacteria</taxon>
        <taxon>Pseudomonadati</taxon>
        <taxon>Pseudomonadota</taxon>
        <taxon>Gammaproteobacteria</taxon>
        <taxon>Aeromonadales</taxon>
        <taxon>Aeromonadaceae</taxon>
        <taxon>Aeromonas</taxon>
    </lineage>
</organism>
<dbReference type="SUPFAM" id="SSF52540">
    <property type="entry name" value="P-loop containing nucleoside triphosphate hydrolases"/>
    <property type="match status" value="1"/>
</dbReference>
<feature type="domain" description="Type I restriction enzyme R protein N-terminal" evidence="1">
    <location>
        <begin position="6"/>
        <end position="117"/>
    </location>
</feature>
<dbReference type="AlphaFoldDB" id="A0A653KWK5"/>
<protein>
    <recommendedName>
        <fullName evidence="1">Type I restriction enzyme R protein N-terminal domain-containing protein</fullName>
    </recommendedName>
</protein>
<dbReference type="InterPro" id="IPR029464">
    <property type="entry name" value="HSDR_N"/>
</dbReference>
<sequence length="757" mass="86327">MEGNITEEEVRTKVVYEWLRCRGIQEGQIQIERKVVFQVGHGQSDSKRFGRYDLLVQSKAGKNLILFEVKAPGIKITHDAIDQAVSYARILKGNMAPIVVVTNGTECEVYNSLTKENIGFIDISNIISGGFHYAGNEYEMIKSEAISTLAKDSLFINYICMELSKTEIERLSGDISSAKKHCNELYVSLGVEYDGCYDVLLVSGPPQSGKTNFLCHVFNELMLKGRNALFMRASTVRNGIVQHLKHSLVSYLNIASDASTVDDVTCKILAGKNIVIFIDGLNEVKRLERDDIISEIERIIRQKVCFVLSCTDSFVRTIKTDCNNNHVNLFKLNRDDLSFSELKIPMLDDKKYSEVIAHYQAAYKIRLNPRQRLSSINAIGKFYHLISVGYSVDELDSEYKILEVILEDKCRIISEIEECDCKDALLFLAKNMASSTSRVKASFFSKALTGREFSALPDAFKVHGVLEVIDGFVEFYDKTYRDILLIQDCHHNYDADSAIKVISEYPNKDIGDTCLFKYLCFYNIPASHIFHMDLTVQIRMIDAFISYIDSCELANSHIINMLLDLVVNGINNGEMQAEKAESVLTYIGEVCTRQDDIRVSYVKTQYILGYCTDSLDFSSMYDFKEHPEGFYCGNYSSFSFYNYLGELINDYFIEGNRDVFNKEYEYEITRAVSLYGSECLKTLGVFYFKLMDHILNYDSYMCSFGSYLSILVNDFRETGADDELKTILDILLDLKSLLSQSHLFDDFINKIKNEMNI</sequence>
<evidence type="ECO:0000259" key="1">
    <source>
        <dbReference type="Pfam" id="PF13588"/>
    </source>
</evidence>
<evidence type="ECO:0000313" key="2">
    <source>
        <dbReference type="EMBL" id="VXA83588.1"/>
    </source>
</evidence>
<dbReference type="Proteomes" id="UP000439123">
    <property type="component" value="Unassembled WGS sequence"/>
</dbReference>
<dbReference type="InterPro" id="IPR027417">
    <property type="entry name" value="P-loop_NTPase"/>
</dbReference>
<dbReference type="EMBL" id="CABWLC010000007">
    <property type="protein sequence ID" value="VXA83588.1"/>
    <property type="molecule type" value="Genomic_DNA"/>
</dbReference>
<dbReference type="Gene3D" id="3.40.50.300">
    <property type="entry name" value="P-loop containing nucleotide triphosphate hydrolases"/>
    <property type="match status" value="1"/>
</dbReference>
<reference evidence="2 3" key="1">
    <citation type="submission" date="2019-10" db="EMBL/GenBank/DDBJ databases">
        <authorList>
            <person name="Karimi E."/>
        </authorList>
    </citation>
    <scope>NUCLEOTIDE SEQUENCE [LARGE SCALE GENOMIC DNA]</scope>
    <source>
        <strain evidence="2">Aeromonas sp. 8C</strain>
    </source>
</reference>
<name>A0A653KWK5_AERVE</name>
<proteinExistence type="predicted"/>
<dbReference type="RefSeq" id="WP_159158814.1">
    <property type="nucleotide sequence ID" value="NZ_LR732798.1"/>
</dbReference>
<accession>A0A653KWK5</accession>